<protein>
    <submittedName>
        <fullName evidence="2">Uncharacterized protein</fullName>
    </submittedName>
</protein>
<proteinExistence type="predicted"/>
<evidence type="ECO:0000313" key="3">
    <source>
        <dbReference type="Proteomes" id="UP000244005"/>
    </source>
</evidence>
<evidence type="ECO:0000313" key="2">
    <source>
        <dbReference type="EMBL" id="PTQ30627.1"/>
    </source>
</evidence>
<dbReference type="AlphaFoldDB" id="A0A2R6W9V0"/>
<organism evidence="2 3">
    <name type="scientific">Marchantia polymorpha</name>
    <name type="common">Common liverwort</name>
    <name type="synonym">Marchantia aquatica</name>
    <dbReference type="NCBI Taxonomy" id="3197"/>
    <lineage>
        <taxon>Eukaryota</taxon>
        <taxon>Viridiplantae</taxon>
        <taxon>Streptophyta</taxon>
        <taxon>Embryophyta</taxon>
        <taxon>Marchantiophyta</taxon>
        <taxon>Marchantiopsida</taxon>
        <taxon>Marchantiidae</taxon>
        <taxon>Marchantiales</taxon>
        <taxon>Marchantiaceae</taxon>
        <taxon>Marchantia</taxon>
    </lineage>
</organism>
<name>A0A2R6W9V0_MARPO</name>
<evidence type="ECO:0000256" key="1">
    <source>
        <dbReference type="SAM" id="MobiDB-lite"/>
    </source>
</evidence>
<reference evidence="3" key="1">
    <citation type="journal article" date="2017" name="Cell">
        <title>Insights into land plant evolution garnered from the Marchantia polymorpha genome.</title>
        <authorList>
            <person name="Bowman J.L."/>
            <person name="Kohchi T."/>
            <person name="Yamato K.T."/>
            <person name="Jenkins J."/>
            <person name="Shu S."/>
            <person name="Ishizaki K."/>
            <person name="Yamaoka S."/>
            <person name="Nishihama R."/>
            <person name="Nakamura Y."/>
            <person name="Berger F."/>
            <person name="Adam C."/>
            <person name="Aki S.S."/>
            <person name="Althoff F."/>
            <person name="Araki T."/>
            <person name="Arteaga-Vazquez M.A."/>
            <person name="Balasubrmanian S."/>
            <person name="Barry K."/>
            <person name="Bauer D."/>
            <person name="Boehm C.R."/>
            <person name="Briginshaw L."/>
            <person name="Caballero-Perez J."/>
            <person name="Catarino B."/>
            <person name="Chen F."/>
            <person name="Chiyoda S."/>
            <person name="Chovatia M."/>
            <person name="Davies K.M."/>
            <person name="Delmans M."/>
            <person name="Demura T."/>
            <person name="Dierschke T."/>
            <person name="Dolan L."/>
            <person name="Dorantes-Acosta A.E."/>
            <person name="Eklund D.M."/>
            <person name="Florent S.N."/>
            <person name="Flores-Sandoval E."/>
            <person name="Fujiyama A."/>
            <person name="Fukuzawa H."/>
            <person name="Galik B."/>
            <person name="Grimanelli D."/>
            <person name="Grimwood J."/>
            <person name="Grossniklaus U."/>
            <person name="Hamada T."/>
            <person name="Haseloff J."/>
            <person name="Hetherington A.J."/>
            <person name="Higo A."/>
            <person name="Hirakawa Y."/>
            <person name="Hundley H.N."/>
            <person name="Ikeda Y."/>
            <person name="Inoue K."/>
            <person name="Inoue S.I."/>
            <person name="Ishida S."/>
            <person name="Jia Q."/>
            <person name="Kakita M."/>
            <person name="Kanazawa T."/>
            <person name="Kawai Y."/>
            <person name="Kawashima T."/>
            <person name="Kennedy M."/>
            <person name="Kinose K."/>
            <person name="Kinoshita T."/>
            <person name="Kohara Y."/>
            <person name="Koide E."/>
            <person name="Komatsu K."/>
            <person name="Kopischke S."/>
            <person name="Kubo M."/>
            <person name="Kyozuka J."/>
            <person name="Lagercrantz U."/>
            <person name="Lin S.S."/>
            <person name="Lindquist E."/>
            <person name="Lipzen A.M."/>
            <person name="Lu C.W."/>
            <person name="De Luna E."/>
            <person name="Martienssen R.A."/>
            <person name="Minamino N."/>
            <person name="Mizutani M."/>
            <person name="Mizutani M."/>
            <person name="Mochizuki N."/>
            <person name="Monte I."/>
            <person name="Mosher R."/>
            <person name="Nagasaki H."/>
            <person name="Nakagami H."/>
            <person name="Naramoto S."/>
            <person name="Nishitani K."/>
            <person name="Ohtani M."/>
            <person name="Okamoto T."/>
            <person name="Okumura M."/>
            <person name="Phillips J."/>
            <person name="Pollak B."/>
            <person name="Reinders A."/>
            <person name="Rovekamp M."/>
            <person name="Sano R."/>
            <person name="Sawa S."/>
            <person name="Schmid M.W."/>
            <person name="Shirakawa M."/>
            <person name="Solano R."/>
            <person name="Spunde A."/>
            <person name="Suetsugu N."/>
            <person name="Sugano S."/>
            <person name="Sugiyama A."/>
            <person name="Sun R."/>
            <person name="Suzuki Y."/>
            <person name="Takenaka M."/>
            <person name="Takezawa D."/>
            <person name="Tomogane H."/>
            <person name="Tsuzuki M."/>
            <person name="Ueda T."/>
            <person name="Umeda M."/>
            <person name="Ward J.M."/>
            <person name="Watanabe Y."/>
            <person name="Yazaki K."/>
            <person name="Yokoyama R."/>
            <person name="Yoshitake Y."/>
            <person name="Yotsui I."/>
            <person name="Zachgo S."/>
            <person name="Schmutz J."/>
        </authorList>
    </citation>
    <scope>NUCLEOTIDE SEQUENCE [LARGE SCALE GENOMIC DNA]</scope>
    <source>
        <strain evidence="3">Tak-1</strain>
    </source>
</reference>
<sequence>MIFHPQAPVDERRPQRACPRRRRPSFLGPGSRLRLRPASKSPILPPPRHLIMTRRRTVDHLSKSLCFAHRRIRARARRIACEVSSLVLSCPAMPCRHSIIHRQSVGDRDATT</sequence>
<accession>A0A2R6W9V0</accession>
<dbReference type="EMBL" id="KZ772794">
    <property type="protein sequence ID" value="PTQ30627.1"/>
    <property type="molecule type" value="Genomic_DNA"/>
</dbReference>
<dbReference type="Gramene" id="Mp2g16120.1">
    <property type="protein sequence ID" value="Mp2g16120.1.cds1"/>
    <property type="gene ID" value="Mp2g16120"/>
</dbReference>
<gene>
    <name evidence="2" type="ORF">MARPO_0122s0051</name>
</gene>
<keyword evidence="3" id="KW-1185">Reference proteome</keyword>
<dbReference type="Proteomes" id="UP000244005">
    <property type="component" value="Unassembled WGS sequence"/>
</dbReference>
<feature type="region of interest" description="Disordered" evidence="1">
    <location>
        <begin position="1"/>
        <end position="47"/>
    </location>
</feature>